<dbReference type="EMBL" id="CP092875">
    <property type="protein sequence ID" value="UYV75939.1"/>
    <property type="molecule type" value="Genomic_DNA"/>
</dbReference>
<evidence type="ECO:0000313" key="1">
    <source>
        <dbReference type="EMBL" id="UYV75939.1"/>
    </source>
</evidence>
<keyword evidence="2" id="KW-1185">Reference proteome</keyword>
<proteinExistence type="predicted"/>
<reference evidence="1 2" key="1">
    <citation type="submission" date="2022-01" db="EMBL/GenBank/DDBJ databases">
        <title>A chromosomal length assembly of Cordylochernes scorpioides.</title>
        <authorList>
            <person name="Zeh D."/>
            <person name="Zeh J."/>
        </authorList>
    </citation>
    <scope>NUCLEOTIDE SEQUENCE [LARGE SCALE GENOMIC DNA]</scope>
    <source>
        <strain evidence="1">IN4F17</strain>
        <tissue evidence="1">Whole Body</tissue>
    </source>
</reference>
<organism evidence="1 2">
    <name type="scientific">Cordylochernes scorpioides</name>
    <dbReference type="NCBI Taxonomy" id="51811"/>
    <lineage>
        <taxon>Eukaryota</taxon>
        <taxon>Metazoa</taxon>
        <taxon>Ecdysozoa</taxon>
        <taxon>Arthropoda</taxon>
        <taxon>Chelicerata</taxon>
        <taxon>Arachnida</taxon>
        <taxon>Pseudoscorpiones</taxon>
        <taxon>Cheliferoidea</taxon>
        <taxon>Chernetidae</taxon>
        <taxon>Cordylochernes</taxon>
    </lineage>
</organism>
<protein>
    <submittedName>
        <fullName evidence="1">Uncharacterized protein</fullName>
    </submittedName>
</protein>
<accession>A0ABY6L4Z6</accession>
<gene>
    <name evidence="1" type="ORF">LAZ67_13001870</name>
</gene>
<dbReference type="Proteomes" id="UP001235939">
    <property type="component" value="Chromosome 13"/>
</dbReference>
<name>A0ABY6L4Z6_9ARAC</name>
<evidence type="ECO:0000313" key="2">
    <source>
        <dbReference type="Proteomes" id="UP001235939"/>
    </source>
</evidence>
<sequence>MQRKSKKEATWCTPSKLLSQEVGLLLPPTPVYFLEDSRRFYELLSSVLLLLSLTVLQLESVETIIASKLSRNEYKNTEERS</sequence>